<dbReference type="PROSITE" id="PS50110">
    <property type="entry name" value="RESPONSE_REGULATORY"/>
    <property type="match status" value="1"/>
</dbReference>
<dbReference type="Gene3D" id="3.40.50.2300">
    <property type="match status" value="1"/>
</dbReference>
<accession>A0A1B2I5H6</accession>
<evidence type="ECO:0000313" key="2">
    <source>
        <dbReference type="Proteomes" id="UP000093044"/>
    </source>
</evidence>
<dbReference type="OrthoDB" id="9790669at2"/>
<dbReference type="RefSeq" id="WP_066745054.1">
    <property type="nucleotide sequence ID" value="NZ_CALCLR010000004.1"/>
</dbReference>
<dbReference type="STRING" id="1197717.BED41_09065"/>
<dbReference type="Proteomes" id="UP000093044">
    <property type="component" value="Chromosome"/>
</dbReference>
<dbReference type="SMART" id="SM00448">
    <property type="entry name" value="REC"/>
    <property type="match status" value="1"/>
</dbReference>
<dbReference type="PANTHER" id="PTHR43228">
    <property type="entry name" value="TWO-COMPONENT RESPONSE REGULATOR"/>
    <property type="match status" value="1"/>
</dbReference>
<proteinExistence type="predicted"/>
<dbReference type="Pfam" id="PF00072">
    <property type="entry name" value="Response_reg"/>
    <property type="match status" value="1"/>
</dbReference>
<name>A0A1B2I5H6_9BACT</name>
<dbReference type="InterPro" id="IPR011006">
    <property type="entry name" value="CheY-like_superfamily"/>
</dbReference>
<dbReference type="InterPro" id="IPR052048">
    <property type="entry name" value="ST_Response_Regulator"/>
</dbReference>
<gene>
    <name evidence="1" type="ORF">BED41_09065</name>
</gene>
<dbReference type="PANTHER" id="PTHR43228:SF1">
    <property type="entry name" value="TWO-COMPONENT RESPONSE REGULATOR ARR22"/>
    <property type="match status" value="1"/>
</dbReference>
<organism evidence="1 2">
    <name type="scientific">Cloacibacillus porcorum</name>
    <dbReference type="NCBI Taxonomy" id="1197717"/>
    <lineage>
        <taxon>Bacteria</taxon>
        <taxon>Thermotogati</taxon>
        <taxon>Synergistota</taxon>
        <taxon>Synergistia</taxon>
        <taxon>Synergistales</taxon>
        <taxon>Synergistaceae</taxon>
        <taxon>Cloacibacillus</taxon>
    </lineage>
</organism>
<dbReference type="AlphaFoldDB" id="A0A1B2I5H6"/>
<sequence>MKATVLIAEDSTHMRMILKDMLIRDGYSVVGEAENGKEAVRMYNELRPDIVTLDIAMPEMDGIAALKAIKHDHPKAKVVMVSAMNQQNQVIEAIRAGASDFFIKPLQSERVAEAIERALK</sequence>
<dbReference type="GeneID" id="83057997"/>
<dbReference type="GO" id="GO:0000160">
    <property type="term" value="P:phosphorelay signal transduction system"/>
    <property type="evidence" value="ECO:0007669"/>
    <property type="project" value="InterPro"/>
</dbReference>
<dbReference type="KEGG" id="cpor:BED41_09065"/>
<reference evidence="1" key="1">
    <citation type="submission" date="2016-08" db="EMBL/GenBank/DDBJ databases">
        <title>Complete genome of Cloacibacillus porcorum.</title>
        <authorList>
            <person name="Looft T."/>
            <person name="Bayles D.O."/>
            <person name="Alt D.P."/>
        </authorList>
    </citation>
    <scope>NUCLEOTIDE SEQUENCE [LARGE SCALE GENOMIC DNA]</scope>
    <source>
        <strain evidence="1">CL-84</strain>
    </source>
</reference>
<evidence type="ECO:0000313" key="1">
    <source>
        <dbReference type="EMBL" id="ANZ45206.1"/>
    </source>
</evidence>
<keyword evidence="2" id="KW-1185">Reference proteome</keyword>
<dbReference type="InterPro" id="IPR001789">
    <property type="entry name" value="Sig_transdc_resp-reg_receiver"/>
</dbReference>
<dbReference type="EMBL" id="CP016757">
    <property type="protein sequence ID" value="ANZ45206.1"/>
    <property type="molecule type" value="Genomic_DNA"/>
</dbReference>
<protein>
    <submittedName>
        <fullName evidence="1">Two-component system response regulator</fullName>
    </submittedName>
</protein>
<dbReference type="SUPFAM" id="SSF52172">
    <property type="entry name" value="CheY-like"/>
    <property type="match status" value="1"/>
</dbReference>